<name>A0ABV6SNP1_AZOPA</name>
<protein>
    <recommendedName>
        <fullName evidence="4">Transposase</fullName>
    </recommendedName>
</protein>
<gene>
    <name evidence="2" type="ORF">ACFFGX_16925</name>
</gene>
<reference evidence="2 3" key="1">
    <citation type="submission" date="2024-09" db="EMBL/GenBank/DDBJ databases">
        <authorList>
            <person name="Sun Q."/>
            <person name="Mori K."/>
        </authorList>
    </citation>
    <scope>NUCLEOTIDE SEQUENCE [LARGE SCALE GENOMIC DNA]</scope>
    <source>
        <strain evidence="2 3">NCAIM B.01794</strain>
    </source>
</reference>
<evidence type="ECO:0000313" key="2">
    <source>
        <dbReference type="EMBL" id="MFC0711159.1"/>
    </source>
</evidence>
<evidence type="ECO:0000256" key="1">
    <source>
        <dbReference type="SAM" id="MobiDB-lite"/>
    </source>
</evidence>
<dbReference type="RefSeq" id="WP_376947925.1">
    <property type="nucleotide sequence ID" value="NZ_CP171449.1"/>
</dbReference>
<feature type="region of interest" description="Disordered" evidence="1">
    <location>
        <begin position="31"/>
        <end position="56"/>
    </location>
</feature>
<evidence type="ECO:0008006" key="4">
    <source>
        <dbReference type="Google" id="ProtNLM"/>
    </source>
</evidence>
<organism evidence="2 3">
    <name type="scientific">Azorhizophilus paspali</name>
    <name type="common">Azotobacter paspali</name>
    <dbReference type="NCBI Taxonomy" id="69963"/>
    <lineage>
        <taxon>Bacteria</taxon>
        <taxon>Pseudomonadati</taxon>
        <taxon>Pseudomonadota</taxon>
        <taxon>Gammaproteobacteria</taxon>
        <taxon>Pseudomonadales</taxon>
        <taxon>Pseudomonadaceae</taxon>
        <taxon>Azorhizophilus</taxon>
    </lineage>
</organism>
<accession>A0ABV6SNP1</accession>
<keyword evidence="3" id="KW-1185">Reference proteome</keyword>
<evidence type="ECO:0000313" key="3">
    <source>
        <dbReference type="Proteomes" id="UP001589891"/>
    </source>
</evidence>
<dbReference type="EMBL" id="JBHLSS010000106">
    <property type="protein sequence ID" value="MFC0711159.1"/>
    <property type="molecule type" value="Genomic_DNA"/>
</dbReference>
<dbReference type="Proteomes" id="UP001589891">
    <property type="component" value="Unassembled WGS sequence"/>
</dbReference>
<comment type="caution">
    <text evidence="2">The sequence shown here is derived from an EMBL/GenBank/DDBJ whole genome shotgun (WGS) entry which is preliminary data.</text>
</comment>
<sequence>MKHAVPIQDSSEGYACDEDETVLAGMARRGRKGIPLGCRGPARYRSPAVPTGNRGR</sequence>
<proteinExistence type="predicted"/>